<dbReference type="NCBIfam" id="TIGR00229">
    <property type="entry name" value="sensory_box"/>
    <property type="match status" value="2"/>
</dbReference>
<dbReference type="InterPro" id="IPR036097">
    <property type="entry name" value="HisK_dim/P_sf"/>
</dbReference>
<dbReference type="Pfam" id="PF02518">
    <property type="entry name" value="HATPase_c"/>
    <property type="match status" value="1"/>
</dbReference>
<keyword evidence="6" id="KW-0812">Transmembrane</keyword>
<comment type="subcellular location">
    <subcellularLocation>
        <location evidence="2">Membrane</location>
        <topology evidence="2">Multi-pass membrane protein</topology>
    </subcellularLocation>
</comment>
<reference evidence="16" key="1">
    <citation type="journal article" date="2022" name="Environ. Microbiol.">
        <title>Geoalkalibacter halelectricus SAP #1 sp. nov. possessing extracellular electron transfer and mineral#reducing capabilities from a haloalkaline environment.</title>
        <authorList>
            <person name="Yadav S."/>
            <person name="Singh R."/>
            <person name="Sundharam S.S."/>
            <person name="Chaudhary S."/>
            <person name="Krishnamurthi S."/>
            <person name="Patil S.A."/>
        </authorList>
    </citation>
    <scope>NUCLEOTIDE SEQUENCE</scope>
    <source>
        <strain evidence="16">SAP-1</strain>
    </source>
</reference>
<dbReference type="InterPro" id="IPR013656">
    <property type="entry name" value="PAS_4"/>
</dbReference>
<dbReference type="InterPro" id="IPR036890">
    <property type="entry name" value="HATPase_C_sf"/>
</dbReference>
<dbReference type="SUPFAM" id="SSF55874">
    <property type="entry name" value="ATPase domain of HSP90 chaperone/DNA topoisomerase II/histidine kinase"/>
    <property type="match status" value="1"/>
</dbReference>
<dbReference type="SMART" id="SM00387">
    <property type="entry name" value="HATPase_c"/>
    <property type="match status" value="1"/>
</dbReference>
<dbReference type="InterPro" id="IPR005467">
    <property type="entry name" value="His_kinase_dom"/>
</dbReference>
<keyword evidence="11" id="KW-0902">Two-component regulatory system</keyword>
<dbReference type="SMART" id="SM00388">
    <property type="entry name" value="HisKA"/>
    <property type="match status" value="1"/>
</dbReference>
<dbReference type="EC" id="2.7.13.3" evidence="3"/>
<keyword evidence="7" id="KW-0547">Nucleotide-binding</keyword>
<dbReference type="InterPro" id="IPR003661">
    <property type="entry name" value="HisK_dim/P_dom"/>
</dbReference>
<evidence type="ECO:0000313" key="16">
    <source>
        <dbReference type="EMBL" id="UWZ80080.1"/>
    </source>
</evidence>
<dbReference type="PRINTS" id="PR00344">
    <property type="entry name" value="BCTRLSENSOR"/>
</dbReference>
<keyword evidence="4" id="KW-0597">Phosphoprotein</keyword>
<keyword evidence="8" id="KW-0418">Kinase</keyword>
<dbReference type="InterPro" id="IPR000014">
    <property type="entry name" value="PAS"/>
</dbReference>
<evidence type="ECO:0000256" key="3">
    <source>
        <dbReference type="ARBA" id="ARBA00012438"/>
    </source>
</evidence>
<keyword evidence="12" id="KW-0472">Membrane</keyword>
<dbReference type="PROSITE" id="PS50109">
    <property type="entry name" value="HIS_KIN"/>
    <property type="match status" value="1"/>
</dbReference>
<evidence type="ECO:0000256" key="12">
    <source>
        <dbReference type="ARBA" id="ARBA00023136"/>
    </source>
</evidence>
<proteinExistence type="predicted"/>
<gene>
    <name evidence="16" type="ORF">L9S41_01485</name>
</gene>
<evidence type="ECO:0000256" key="11">
    <source>
        <dbReference type="ARBA" id="ARBA00023012"/>
    </source>
</evidence>
<evidence type="ECO:0000256" key="1">
    <source>
        <dbReference type="ARBA" id="ARBA00000085"/>
    </source>
</evidence>
<dbReference type="CDD" id="cd00075">
    <property type="entry name" value="HATPase"/>
    <property type="match status" value="1"/>
</dbReference>
<evidence type="ECO:0000259" key="15">
    <source>
        <dbReference type="PROSITE" id="PS50113"/>
    </source>
</evidence>
<evidence type="ECO:0000256" key="10">
    <source>
        <dbReference type="ARBA" id="ARBA00022989"/>
    </source>
</evidence>
<evidence type="ECO:0000256" key="9">
    <source>
        <dbReference type="ARBA" id="ARBA00022840"/>
    </source>
</evidence>
<evidence type="ECO:0000256" key="2">
    <source>
        <dbReference type="ARBA" id="ARBA00004141"/>
    </source>
</evidence>
<dbReference type="PROSITE" id="PS50113">
    <property type="entry name" value="PAC"/>
    <property type="match status" value="1"/>
</dbReference>
<keyword evidence="5" id="KW-0808">Transferase</keyword>
<name>A0ABY5ZQB1_9BACT</name>
<dbReference type="Gene3D" id="1.10.287.130">
    <property type="match status" value="1"/>
</dbReference>
<dbReference type="CDD" id="cd00130">
    <property type="entry name" value="PAS"/>
    <property type="match status" value="1"/>
</dbReference>
<evidence type="ECO:0000256" key="7">
    <source>
        <dbReference type="ARBA" id="ARBA00022741"/>
    </source>
</evidence>
<dbReference type="Gene3D" id="3.30.450.20">
    <property type="entry name" value="PAS domain"/>
    <property type="match status" value="2"/>
</dbReference>
<evidence type="ECO:0000259" key="13">
    <source>
        <dbReference type="PROSITE" id="PS50109"/>
    </source>
</evidence>
<dbReference type="Pfam" id="PF08448">
    <property type="entry name" value="PAS_4"/>
    <property type="match status" value="2"/>
</dbReference>
<dbReference type="SUPFAM" id="SSF55785">
    <property type="entry name" value="PYP-like sensor domain (PAS domain)"/>
    <property type="match status" value="2"/>
</dbReference>
<evidence type="ECO:0000256" key="5">
    <source>
        <dbReference type="ARBA" id="ARBA00022679"/>
    </source>
</evidence>
<evidence type="ECO:0000259" key="14">
    <source>
        <dbReference type="PROSITE" id="PS50112"/>
    </source>
</evidence>
<dbReference type="InterPro" id="IPR050351">
    <property type="entry name" value="BphY/WalK/GraS-like"/>
</dbReference>
<comment type="catalytic activity">
    <reaction evidence="1">
        <text>ATP + protein L-histidine = ADP + protein N-phospho-L-histidine.</text>
        <dbReference type="EC" id="2.7.13.3"/>
    </reaction>
</comment>
<dbReference type="EMBL" id="CP092109">
    <property type="protein sequence ID" value="UWZ80080.1"/>
    <property type="molecule type" value="Genomic_DNA"/>
</dbReference>
<dbReference type="PROSITE" id="PS50112">
    <property type="entry name" value="PAS"/>
    <property type="match status" value="1"/>
</dbReference>
<feature type="domain" description="PAC" evidence="15">
    <location>
        <begin position="90"/>
        <end position="142"/>
    </location>
</feature>
<accession>A0ABY5ZQB1</accession>
<dbReference type="InterPro" id="IPR000700">
    <property type="entry name" value="PAS-assoc_C"/>
</dbReference>
<dbReference type="SUPFAM" id="SSF47384">
    <property type="entry name" value="Homodimeric domain of signal transducing histidine kinase"/>
    <property type="match status" value="1"/>
</dbReference>
<dbReference type="Gene3D" id="3.30.565.10">
    <property type="entry name" value="Histidine kinase-like ATPase, C-terminal domain"/>
    <property type="match status" value="1"/>
</dbReference>
<sequence>MERAQKIDPLGYLGMDSRFARSLVETAPVIILVLDTEGRILYFNPFTEKLTDYSLAELHGKDWCEHLVPAAERAPIRRLLAEVLDGKPGRGNINGVLTRDGAVLQVEWHDDLLRDADGQVLGLLSIGCDISERLECERALDEHRLSLERQVAERTAELLQANLQLKREVAARRRTEKSLARTSLQLEAILDAIPDIIGVLRPDFRVERYNRAGYEFFGLDAQAVVGRHCYGLIGRKQSCEVCPAREVLKTRKPARKEVYDAERKLWFDVRAYPVFGERGRIRYIIEHLRDVTREREVDRLKSEFISTAAHELRTPLAAVTGFSELLLVRGDLSAEEQREFLNYIHDKSWALTRIVETLLDISRAESGRQPPLNPFPCRVDELVRQVEPVLRAGCKGHSYAFELEDEDLELIVDRQRIGQVLENLVTNALKYSPAGGLISIRGRRREKDYLVEVADQGIGMTAEQAERIFDKFYRADSSSVAAPGIGLGMSIAKALVQAHGGEIWVKSTPGVGTSVFFSLPLEFRGLPLKR</sequence>
<evidence type="ECO:0000256" key="8">
    <source>
        <dbReference type="ARBA" id="ARBA00022777"/>
    </source>
</evidence>
<evidence type="ECO:0000256" key="4">
    <source>
        <dbReference type="ARBA" id="ARBA00022553"/>
    </source>
</evidence>
<dbReference type="Pfam" id="PF00512">
    <property type="entry name" value="HisKA"/>
    <property type="match status" value="1"/>
</dbReference>
<evidence type="ECO:0000313" key="17">
    <source>
        <dbReference type="Proteomes" id="UP001060414"/>
    </source>
</evidence>
<feature type="domain" description="Histidine kinase" evidence="13">
    <location>
        <begin position="307"/>
        <end position="523"/>
    </location>
</feature>
<keyword evidence="17" id="KW-1185">Reference proteome</keyword>
<dbReference type="Proteomes" id="UP001060414">
    <property type="component" value="Chromosome"/>
</dbReference>
<dbReference type="InterPro" id="IPR035965">
    <property type="entry name" value="PAS-like_dom_sf"/>
</dbReference>
<protein>
    <recommendedName>
        <fullName evidence="3">histidine kinase</fullName>
        <ecNumber evidence="3">2.7.13.3</ecNumber>
    </recommendedName>
</protein>
<dbReference type="CDD" id="cd00082">
    <property type="entry name" value="HisKA"/>
    <property type="match status" value="1"/>
</dbReference>
<dbReference type="RefSeq" id="WP_260748436.1">
    <property type="nucleotide sequence ID" value="NZ_CP092109.1"/>
</dbReference>
<keyword evidence="10" id="KW-1133">Transmembrane helix</keyword>
<dbReference type="InterPro" id="IPR004358">
    <property type="entry name" value="Sig_transdc_His_kin-like_C"/>
</dbReference>
<dbReference type="PANTHER" id="PTHR42878">
    <property type="entry name" value="TWO-COMPONENT HISTIDINE KINASE"/>
    <property type="match status" value="1"/>
</dbReference>
<evidence type="ECO:0000256" key="6">
    <source>
        <dbReference type="ARBA" id="ARBA00022692"/>
    </source>
</evidence>
<keyword evidence="9" id="KW-0067">ATP-binding</keyword>
<dbReference type="PANTHER" id="PTHR42878:SF7">
    <property type="entry name" value="SENSOR HISTIDINE KINASE GLRK"/>
    <property type="match status" value="1"/>
</dbReference>
<feature type="domain" description="PAS" evidence="14">
    <location>
        <begin position="16"/>
        <end position="87"/>
    </location>
</feature>
<dbReference type="InterPro" id="IPR003594">
    <property type="entry name" value="HATPase_dom"/>
</dbReference>
<dbReference type="SMART" id="SM00091">
    <property type="entry name" value="PAS"/>
    <property type="match status" value="2"/>
</dbReference>
<organism evidence="16 17">
    <name type="scientific">Geoalkalibacter halelectricus</name>
    <dbReference type="NCBI Taxonomy" id="2847045"/>
    <lineage>
        <taxon>Bacteria</taxon>
        <taxon>Pseudomonadati</taxon>
        <taxon>Thermodesulfobacteriota</taxon>
        <taxon>Desulfuromonadia</taxon>
        <taxon>Desulfuromonadales</taxon>
        <taxon>Geoalkalibacteraceae</taxon>
        <taxon>Geoalkalibacter</taxon>
    </lineage>
</organism>